<dbReference type="RefSeq" id="WP_158053131.1">
    <property type="nucleotide sequence ID" value="NZ_WBKB01000009.1"/>
</dbReference>
<dbReference type="PROSITE" id="PS50977">
    <property type="entry name" value="HTH_TETR_2"/>
    <property type="match status" value="1"/>
</dbReference>
<organism evidence="6 7">
    <name type="scientific">Gulosibacter chungangensis</name>
    <dbReference type="NCBI Taxonomy" id="979746"/>
    <lineage>
        <taxon>Bacteria</taxon>
        <taxon>Bacillati</taxon>
        <taxon>Actinomycetota</taxon>
        <taxon>Actinomycetes</taxon>
        <taxon>Micrococcales</taxon>
        <taxon>Microbacteriaceae</taxon>
        <taxon>Gulosibacter</taxon>
    </lineage>
</organism>
<keyword evidence="2 4" id="KW-0238">DNA-binding</keyword>
<evidence type="ECO:0000313" key="6">
    <source>
        <dbReference type="EMBL" id="KAB1641449.1"/>
    </source>
</evidence>
<dbReference type="EMBL" id="WBKB01000009">
    <property type="protein sequence ID" value="KAB1641449.1"/>
    <property type="molecule type" value="Genomic_DNA"/>
</dbReference>
<evidence type="ECO:0000256" key="4">
    <source>
        <dbReference type="PROSITE-ProRule" id="PRU00335"/>
    </source>
</evidence>
<keyword evidence="1" id="KW-0805">Transcription regulation</keyword>
<dbReference type="AlphaFoldDB" id="A0A7J5B8F5"/>
<dbReference type="InterPro" id="IPR041347">
    <property type="entry name" value="MftR_C"/>
</dbReference>
<dbReference type="OrthoDB" id="3192968at2"/>
<keyword evidence="3" id="KW-0804">Transcription</keyword>
<sequence>MPAISHALRNHARSPGRPTTVDRVEVGAIALQLWSEKGFNRVTWADIASASGISQRTILRHFSSKEELAWVAVPRATEVLKESFDAADSDAAVSAVISAAVVRSLAVLHEHRSSGPLWLRLISEEPALRASAAAAYQPWVDAITEYISTRFTGMPAASCRGIAIAYQSTAFEALLNWAETDPASEPADVVSQALSWLNFTTPSVQPAH</sequence>
<dbReference type="InterPro" id="IPR009057">
    <property type="entry name" value="Homeodomain-like_sf"/>
</dbReference>
<dbReference type="Pfam" id="PF17754">
    <property type="entry name" value="TetR_C_14"/>
    <property type="match status" value="1"/>
</dbReference>
<dbReference type="InterPro" id="IPR001647">
    <property type="entry name" value="HTH_TetR"/>
</dbReference>
<proteinExistence type="predicted"/>
<feature type="DNA-binding region" description="H-T-H motif" evidence="4">
    <location>
        <begin position="43"/>
        <end position="62"/>
    </location>
</feature>
<gene>
    <name evidence="6" type="ORF">F8O05_12760</name>
</gene>
<keyword evidence="7" id="KW-1185">Reference proteome</keyword>
<dbReference type="InterPro" id="IPR050109">
    <property type="entry name" value="HTH-type_TetR-like_transc_reg"/>
</dbReference>
<dbReference type="GO" id="GO:0003700">
    <property type="term" value="F:DNA-binding transcription factor activity"/>
    <property type="evidence" value="ECO:0007669"/>
    <property type="project" value="TreeGrafter"/>
</dbReference>
<dbReference type="Pfam" id="PF00440">
    <property type="entry name" value="TetR_N"/>
    <property type="match status" value="1"/>
</dbReference>
<dbReference type="Gene3D" id="1.10.357.10">
    <property type="entry name" value="Tetracycline Repressor, domain 2"/>
    <property type="match status" value="1"/>
</dbReference>
<evidence type="ECO:0000259" key="5">
    <source>
        <dbReference type="PROSITE" id="PS50977"/>
    </source>
</evidence>
<dbReference type="SUPFAM" id="SSF46689">
    <property type="entry name" value="Homeodomain-like"/>
    <property type="match status" value="1"/>
</dbReference>
<accession>A0A7J5B8F5</accession>
<protein>
    <submittedName>
        <fullName evidence="6">TetR family transcriptional regulator</fullName>
    </submittedName>
</protein>
<feature type="domain" description="HTH tetR-type" evidence="5">
    <location>
        <begin position="20"/>
        <end position="80"/>
    </location>
</feature>
<evidence type="ECO:0000256" key="2">
    <source>
        <dbReference type="ARBA" id="ARBA00023125"/>
    </source>
</evidence>
<dbReference type="PANTHER" id="PTHR30055:SF238">
    <property type="entry name" value="MYCOFACTOCIN BIOSYNTHESIS TRANSCRIPTIONAL REGULATOR MFTR-RELATED"/>
    <property type="match status" value="1"/>
</dbReference>
<dbReference type="PRINTS" id="PR00455">
    <property type="entry name" value="HTHTETR"/>
</dbReference>
<evidence type="ECO:0000256" key="3">
    <source>
        <dbReference type="ARBA" id="ARBA00023163"/>
    </source>
</evidence>
<dbReference type="Proteomes" id="UP000433493">
    <property type="component" value="Unassembled WGS sequence"/>
</dbReference>
<dbReference type="Gene3D" id="1.10.10.60">
    <property type="entry name" value="Homeodomain-like"/>
    <property type="match status" value="1"/>
</dbReference>
<reference evidence="6 7" key="1">
    <citation type="submission" date="2019-09" db="EMBL/GenBank/DDBJ databases">
        <title>Phylogeny of genus Pseudoclavibacter and closely related genus.</title>
        <authorList>
            <person name="Li Y."/>
        </authorList>
    </citation>
    <scope>NUCLEOTIDE SEQUENCE [LARGE SCALE GENOMIC DNA]</scope>
    <source>
        <strain evidence="6 7">KCTC 13959</strain>
    </source>
</reference>
<evidence type="ECO:0000256" key="1">
    <source>
        <dbReference type="ARBA" id="ARBA00023015"/>
    </source>
</evidence>
<dbReference type="PANTHER" id="PTHR30055">
    <property type="entry name" value="HTH-TYPE TRANSCRIPTIONAL REGULATOR RUTR"/>
    <property type="match status" value="1"/>
</dbReference>
<dbReference type="GO" id="GO:0000976">
    <property type="term" value="F:transcription cis-regulatory region binding"/>
    <property type="evidence" value="ECO:0007669"/>
    <property type="project" value="TreeGrafter"/>
</dbReference>
<name>A0A7J5B8F5_9MICO</name>
<comment type="caution">
    <text evidence="6">The sequence shown here is derived from an EMBL/GenBank/DDBJ whole genome shotgun (WGS) entry which is preliminary data.</text>
</comment>
<evidence type="ECO:0000313" key="7">
    <source>
        <dbReference type="Proteomes" id="UP000433493"/>
    </source>
</evidence>